<evidence type="ECO:0000256" key="3">
    <source>
        <dbReference type="PROSITE-ProRule" id="PRU00023"/>
    </source>
</evidence>
<evidence type="ECO:0000313" key="8">
    <source>
        <dbReference type="Proteomes" id="UP000186601"/>
    </source>
</evidence>
<dbReference type="GO" id="GO:0008270">
    <property type="term" value="F:zinc ion binding"/>
    <property type="evidence" value="ECO:0007669"/>
    <property type="project" value="UniProtKB-KW"/>
</dbReference>
<keyword evidence="8" id="KW-1185">Reference proteome</keyword>
<dbReference type="SUPFAM" id="SSF48403">
    <property type="entry name" value="Ankyrin repeat"/>
    <property type="match status" value="1"/>
</dbReference>
<keyword evidence="2 3" id="KW-0040">ANK repeat</keyword>
<evidence type="ECO:0000259" key="6">
    <source>
        <dbReference type="PROSITE" id="PS50103"/>
    </source>
</evidence>
<feature type="repeat" description="ANK" evidence="3">
    <location>
        <begin position="35"/>
        <end position="67"/>
    </location>
</feature>
<feature type="region of interest" description="Disordered" evidence="5">
    <location>
        <begin position="299"/>
        <end position="393"/>
    </location>
</feature>
<dbReference type="InterPro" id="IPR000571">
    <property type="entry name" value="Znf_CCCH"/>
</dbReference>
<name>A0A2R6NUU1_9APHY</name>
<evidence type="ECO:0000313" key="7">
    <source>
        <dbReference type="EMBL" id="PSR76720.1"/>
    </source>
</evidence>
<evidence type="ECO:0000256" key="4">
    <source>
        <dbReference type="PROSITE-ProRule" id="PRU00723"/>
    </source>
</evidence>
<dbReference type="EMBL" id="MLYV02000837">
    <property type="protein sequence ID" value="PSR76720.1"/>
    <property type="molecule type" value="Genomic_DNA"/>
</dbReference>
<dbReference type="Pfam" id="PF12796">
    <property type="entry name" value="Ank_2"/>
    <property type="match status" value="1"/>
</dbReference>
<feature type="region of interest" description="Disordered" evidence="5">
    <location>
        <begin position="427"/>
        <end position="448"/>
    </location>
</feature>
<proteinExistence type="predicted"/>
<dbReference type="AlphaFoldDB" id="A0A2R6NUU1"/>
<comment type="caution">
    <text evidence="7">The sequence shown here is derived from an EMBL/GenBank/DDBJ whole genome shotgun (WGS) entry which is preliminary data.</text>
</comment>
<dbReference type="OrthoDB" id="20872at2759"/>
<feature type="region of interest" description="Disordered" evidence="5">
    <location>
        <begin position="460"/>
        <end position="608"/>
    </location>
</feature>
<feature type="domain" description="C3H1-type" evidence="6">
    <location>
        <begin position="163"/>
        <end position="188"/>
    </location>
</feature>
<dbReference type="SMART" id="SM00356">
    <property type="entry name" value="ZnF_C3H1"/>
    <property type="match status" value="2"/>
</dbReference>
<accession>A0A2R6NUU1</accession>
<dbReference type="Pfam" id="PF14608">
    <property type="entry name" value="zf-CCCH_2"/>
    <property type="match status" value="2"/>
</dbReference>
<feature type="zinc finger region" description="C3H1-type" evidence="4">
    <location>
        <begin position="163"/>
        <end position="188"/>
    </location>
</feature>
<keyword evidence="4" id="KW-0863">Zinc-finger</keyword>
<sequence length="635" mass="66988">MVSALWKACSDGDLERVSVLLNDGSQVDLDIKDHAGVTPLIAAVQNGHVEVVRMLLSKGADANNVSSQGPPEQYTSDSTILELLSSAKNKMISPVPQPEAVYVQDPNVDAAKGYYPPPGGYYYPGMPPPPMLPEGAVAFYPPPPPHPSMTDHNGMPNLPPPEIARMIPCRYYPACRYGTSCMFAHPQGPYLSGPLPPPAQYPAPYDPMAPAPYPPPYYPVHSPSFQSPPGGMSMNPISPTLSTIPSPGAPHHMARARSGSELMSPVQAPFSPTGMPPQVPYGVPVSPTYGHAGPIPMGVPPLPMQGPHSPQQVMYPPTSPGGMGPRPPQYPIPTFHGPQYPPHAGMTNGNHHDLPTSPRSPPLNSQSDLYGPGHRENYGHNRRGSTRRPSFGITRKPPCLFYPAGRCKNGDDCRFPHVLQDGPAFPTVHHPVGRGGHRSRPSIPTNGTETLENQFATLTTQDNHPIPDVQRVANGVNGGSASNGSSRSQSTDPGSRGGRGFQGYKSNNNSNGHRAEKKYNKPQRLPSADEFPVLAGSSTPPLRSPGAGPVINGWSGPTAAQVLQAPAPSRKDSQPGTRGGSPENGSSQGSVQAKENKLEVNGPPVSPQSAAAVKLPVSFAAISAPDAAKEVSVSA</sequence>
<dbReference type="PANTHER" id="PTHR24171">
    <property type="entry name" value="ANKYRIN REPEAT DOMAIN-CONTAINING PROTEIN 39-RELATED"/>
    <property type="match status" value="1"/>
</dbReference>
<feature type="domain" description="C3H1-type" evidence="6">
    <location>
        <begin position="393"/>
        <end position="420"/>
    </location>
</feature>
<evidence type="ECO:0000256" key="2">
    <source>
        <dbReference type="ARBA" id="ARBA00023043"/>
    </source>
</evidence>
<feature type="compositionally biased region" description="Basic residues" evidence="5">
    <location>
        <begin position="431"/>
        <end position="440"/>
    </location>
</feature>
<dbReference type="SMART" id="SM00248">
    <property type="entry name" value="ANK"/>
    <property type="match status" value="2"/>
</dbReference>
<organism evidence="7 8">
    <name type="scientific">Hermanssonia centrifuga</name>
    <dbReference type="NCBI Taxonomy" id="98765"/>
    <lineage>
        <taxon>Eukaryota</taxon>
        <taxon>Fungi</taxon>
        <taxon>Dikarya</taxon>
        <taxon>Basidiomycota</taxon>
        <taxon>Agaricomycotina</taxon>
        <taxon>Agaricomycetes</taxon>
        <taxon>Polyporales</taxon>
        <taxon>Meruliaceae</taxon>
        <taxon>Hermanssonia</taxon>
    </lineage>
</organism>
<gene>
    <name evidence="7" type="ORF">PHLCEN_2v8317</name>
</gene>
<dbReference type="Proteomes" id="UP000186601">
    <property type="component" value="Unassembled WGS sequence"/>
</dbReference>
<dbReference type="PROSITE" id="PS50297">
    <property type="entry name" value="ANK_REP_REGION"/>
    <property type="match status" value="1"/>
</dbReference>
<keyword evidence="1" id="KW-0677">Repeat</keyword>
<evidence type="ECO:0000256" key="5">
    <source>
        <dbReference type="SAM" id="MobiDB-lite"/>
    </source>
</evidence>
<dbReference type="PROSITE" id="PS50103">
    <property type="entry name" value="ZF_C3H1"/>
    <property type="match status" value="2"/>
</dbReference>
<dbReference type="PROSITE" id="PS50088">
    <property type="entry name" value="ANK_REPEAT"/>
    <property type="match status" value="1"/>
</dbReference>
<dbReference type="Gene3D" id="1.25.40.20">
    <property type="entry name" value="Ankyrin repeat-containing domain"/>
    <property type="match status" value="1"/>
</dbReference>
<keyword evidence="4" id="KW-0479">Metal-binding</keyword>
<feature type="zinc finger region" description="C3H1-type" evidence="4">
    <location>
        <begin position="393"/>
        <end position="420"/>
    </location>
</feature>
<dbReference type="GO" id="GO:0010468">
    <property type="term" value="P:regulation of gene expression"/>
    <property type="evidence" value="ECO:0007669"/>
    <property type="project" value="UniProtKB-ARBA"/>
</dbReference>
<dbReference type="InterPro" id="IPR036770">
    <property type="entry name" value="Ankyrin_rpt-contain_sf"/>
</dbReference>
<keyword evidence="4" id="KW-0862">Zinc</keyword>
<feature type="compositionally biased region" description="Polar residues" evidence="5">
    <location>
        <begin position="583"/>
        <end position="593"/>
    </location>
</feature>
<dbReference type="InterPro" id="IPR002110">
    <property type="entry name" value="Ankyrin_rpt"/>
</dbReference>
<dbReference type="STRING" id="98765.A0A2R6NUU1"/>
<feature type="compositionally biased region" description="Low complexity" evidence="5">
    <location>
        <begin position="472"/>
        <end position="486"/>
    </location>
</feature>
<protein>
    <recommendedName>
        <fullName evidence="6">C3H1-type domain-containing protein</fullName>
    </recommendedName>
</protein>
<evidence type="ECO:0000256" key="1">
    <source>
        <dbReference type="ARBA" id="ARBA00022737"/>
    </source>
</evidence>
<reference evidence="7 8" key="1">
    <citation type="submission" date="2018-02" db="EMBL/GenBank/DDBJ databases">
        <title>Genome sequence of the basidiomycete white-rot fungus Phlebia centrifuga.</title>
        <authorList>
            <person name="Granchi Z."/>
            <person name="Peng M."/>
            <person name="de Vries R.P."/>
            <person name="Hilden K."/>
            <person name="Makela M.R."/>
            <person name="Grigoriev I."/>
            <person name="Riley R."/>
        </authorList>
    </citation>
    <scope>NUCLEOTIDE SEQUENCE [LARGE SCALE GENOMIC DNA]</scope>
    <source>
        <strain evidence="7 8">FBCC195</strain>
    </source>
</reference>